<feature type="region of interest" description="Disordered" evidence="1">
    <location>
        <begin position="35"/>
        <end position="56"/>
    </location>
</feature>
<protein>
    <submittedName>
        <fullName evidence="2">Uncharacterized protein</fullName>
    </submittedName>
</protein>
<evidence type="ECO:0000313" key="2">
    <source>
        <dbReference type="EMBL" id="PAV90723.1"/>
    </source>
</evidence>
<name>A0A2A2LX35_9BILA</name>
<dbReference type="AlphaFoldDB" id="A0A2A2LX35"/>
<keyword evidence="3" id="KW-1185">Reference proteome</keyword>
<accession>A0A2A2LX35</accession>
<reference evidence="2 3" key="1">
    <citation type="journal article" date="2017" name="Curr. Biol.">
        <title>Genome architecture and evolution of a unichromosomal asexual nematode.</title>
        <authorList>
            <person name="Fradin H."/>
            <person name="Zegar C."/>
            <person name="Gutwein M."/>
            <person name="Lucas J."/>
            <person name="Kovtun M."/>
            <person name="Corcoran D."/>
            <person name="Baugh L.R."/>
            <person name="Kiontke K."/>
            <person name="Gunsalus K."/>
            <person name="Fitch D.H."/>
            <person name="Piano F."/>
        </authorList>
    </citation>
    <scope>NUCLEOTIDE SEQUENCE [LARGE SCALE GENOMIC DNA]</scope>
    <source>
        <strain evidence="2">PF1309</strain>
    </source>
</reference>
<evidence type="ECO:0000313" key="3">
    <source>
        <dbReference type="Proteomes" id="UP000218231"/>
    </source>
</evidence>
<sequence length="90" mass="10011">MSLQLEMTLPLARFRNHFPLNQVLDLSVFNYHHHQQQQMSSTNSTPSDQTSCTPASDSFAASLSASAQMASAQMPYFNPFNSGYQSDFSS</sequence>
<organism evidence="2 3">
    <name type="scientific">Diploscapter pachys</name>
    <dbReference type="NCBI Taxonomy" id="2018661"/>
    <lineage>
        <taxon>Eukaryota</taxon>
        <taxon>Metazoa</taxon>
        <taxon>Ecdysozoa</taxon>
        <taxon>Nematoda</taxon>
        <taxon>Chromadorea</taxon>
        <taxon>Rhabditida</taxon>
        <taxon>Rhabditina</taxon>
        <taxon>Rhabditomorpha</taxon>
        <taxon>Rhabditoidea</taxon>
        <taxon>Rhabditidae</taxon>
        <taxon>Diploscapter</taxon>
    </lineage>
</organism>
<gene>
    <name evidence="2" type="ORF">WR25_12653</name>
</gene>
<evidence type="ECO:0000256" key="1">
    <source>
        <dbReference type="SAM" id="MobiDB-lite"/>
    </source>
</evidence>
<proteinExistence type="predicted"/>
<comment type="caution">
    <text evidence="2">The sequence shown here is derived from an EMBL/GenBank/DDBJ whole genome shotgun (WGS) entry which is preliminary data.</text>
</comment>
<dbReference type="Proteomes" id="UP000218231">
    <property type="component" value="Unassembled WGS sequence"/>
</dbReference>
<dbReference type="EMBL" id="LIAE01006361">
    <property type="protein sequence ID" value="PAV90723.1"/>
    <property type="molecule type" value="Genomic_DNA"/>
</dbReference>
<feature type="compositionally biased region" description="Polar residues" evidence="1">
    <location>
        <begin position="36"/>
        <end position="54"/>
    </location>
</feature>